<dbReference type="PANTHER" id="PTHR30269:SF38">
    <property type="entry name" value="SULFITE EXPORTER TAUE_SAFE"/>
    <property type="match status" value="1"/>
</dbReference>
<evidence type="ECO:0000256" key="1">
    <source>
        <dbReference type="ARBA" id="ARBA00004651"/>
    </source>
</evidence>
<feature type="transmembrane region" description="Helical" evidence="8">
    <location>
        <begin position="43"/>
        <end position="63"/>
    </location>
</feature>
<evidence type="ECO:0000256" key="2">
    <source>
        <dbReference type="ARBA" id="ARBA00009142"/>
    </source>
</evidence>
<accession>A0A1T4MD69</accession>
<evidence type="ECO:0000256" key="3">
    <source>
        <dbReference type="ARBA" id="ARBA00022448"/>
    </source>
</evidence>
<feature type="transmembrane region" description="Helical" evidence="8">
    <location>
        <begin position="75"/>
        <end position="93"/>
    </location>
</feature>
<evidence type="ECO:0000256" key="6">
    <source>
        <dbReference type="ARBA" id="ARBA00022989"/>
    </source>
</evidence>
<keyword evidence="6 8" id="KW-1133">Transmembrane helix</keyword>
<evidence type="ECO:0000313" key="9">
    <source>
        <dbReference type="EMBL" id="SJZ64893.1"/>
    </source>
</evidence>
<dbReference type="AlphaFoldDB" id="A0A1T4MD69"/>
<evidence type="ECO:0000256" key="7">
    <source>
        <dbReference type="ARBA" id="ARBA00023136"/>
    </source>
</evidence>
<comment type="similarity">
    <text evidence="2 8">Belongs to the 4-toluene sulfonate uptake permease (TSUP) (TC 2.A.102) family.</text>
</comment>
<feature type="transmembrane region" description="Helical" evidence="8">
    <location>
        <begin position="177"/>
        <end position="197"/>
    </location>
</feature>
<dbReference type="InterPro" id="IPR002781">
    <property type="entry name" value="TM_pro_TauE-like"/>
</dbReference>
<dbReference type="PANTHER" id="PTHR30269">
    <property type="entry name" value="TRANSMEMBRANE PROTEIN YFCA"/>
    <property type="match status" value="1"/>
</dbReference>
<evidence type="ECO:0000256" key="8">
    <source>
        <dbReference type="RuleBase" id="RU363041"/>
    </source>
</evidence>
<proteinExistence type="inferred from homology"/>
<gene>
    <name evidence="9" type="ORF">SAMN02745191_1204</name>
</gene>
<feature type="transmembrane region" description="Helical" evidence="8">
    <location>
        <begin position="140"/>
        <end position="157"/>
    </location>
</feature>
<protein>
    <recommendedName>
        <fullName evidence="8">Probable membrane transporter protein</fullName>
    </recommendedName>
</protein>
<dbReference type="GO" id="GO:0005886">
    <property type="term" value="C:plasma membrane"/>
    <property type="evidence" value="ECO:0007669"/>
    <property type="project" value="UniProtKB-SubCell"/>
</dbReference>
<evidence type="ECO:0000256" key="5">
    <source>
        <dbReference type="ARBA" id="ARBA00022692"/>
    </source>
</evidence>
<sequence length="259" mass="29104">MAIVLYAVVTFFSLVVGIGSGLGPGLIMRPLFDLINIHSVTEIGYYISVAFFPMLFILTYRFFKNNKSPIDWSRVLVSACGAIVGGIVGEYLLEYLAKIDETLVKQIQTLFFIMIIIVMFFYFLDKIKIKEKVIETKNKIFWISFTLSTIIIFLGFGGRGLNLAAYMTFFPYDKKEAPLLSLVIIFFSLSTKLTKIALTTGFGSFDPKIVVVLLISSTIGSILGYAINKYLPKKYGTPISLTILVFVTIVISYNFIKLF</sequence>
<comment type="subcellular location">
    <subcellularLocation>
        <location evidence="1 8">Cell membrane</location>
        <topology evidence="1 8">Multi-pass membrane protein</topology>
    </subcellularLocation>
</comment>
<evidence type="ECO:0000256" key="4">
    <source>
        <dbReference type="ARBA" id="ARBA00022475"/>
    </source>
</evidence>
<keyword evidence="3" id="KW-0813">Transport</keyword>
<keyword evidence="7 8" id="KW-0472">Membrane</keyword>
<feature type="transmembrane region" description="Helical" evidence="8">
    <location>
        <begin position="209"/>
        <end position="227"/>
    </location>
</feature>
<feature type="transmembrane region" description="Helical" evidence="8">
    <location>
        <begin position="239"/>
        <end position="256"/>
    </location>
</feature>
<dbReference type="OrthoDB" id="3181470at2"/>
<reference evidence="10" key="1">
    <citation type="submission" date="2017-02" db="EMBL/GenBank/DDBJ databases">
        <authorList>
            <person name="Varghese N."/>
            <person name="Submissions S."/>
        </authorList>
    </citation>
    <scope>NUCLEOTIDE SEQUENCE [LARGE SCALE GENOMIC DNA]</scope>
    <source>
        <strain evidence="10">ATCC 25662</strain>
    </source>
</reference>
<keyword evidence="5 8" id="KW-0812">Transmembrane</keyword>
<name>A0A1T4MD69_9FIRM</name>
<evidence type="ECO:0000313" key="10">
    <source>
        <dbReference type="Proteomes" id="UP000243297"/>
    </source>
</evidence>
<keyword evidence="4 8" id="KW-1003">Cell membrane</keyword>
<dbReference type="Proteomes" id="UP000243297">
    <property type="component" value="Unassembled WGS sequence"/>
</dbReference>
<dbReference type="InterPro" id="IPR052017">
    <property type="entry name" value="TSUP"/>
</dbReference>
<feature type="transmembrane region" description="Helical" evidence="8">
    <location>
        <begin position="105"/>
        <end position="124"/>
    </location>
</feature>
<keyword evidence="10" id="KW-1185">Reference proteome</keyword>
<dbReference type="STRING" id="118967.SAMN02745191_1204"/>
<dbReference type="EMBL" id="FUWY01000003">
    <property type="protein sequence ID" value="SJZ64893.1"/>
    <property type="molecule type" value="Genomic_DNA"/>
</dbReference>
<dbReference type="RefSeq" id="WP_078711615.1">
    <property type="nucleotide sequence ID" value="NZ_FUWY01000003.1"/>
</dbReference>
<dbReference type="Pfam" id="PF01925">
    <property type="entry name" value="TauE"/>
    <property type="match status" value="1"/>
</dbReference>
<organism evidence="9 10">
    <name type="scientific">Anaerorhabdus furcosa</name>
    <dbReference type="NCBI Taxonomy" id="118967"/>
    <lineage>
        <taxon>Bacteria</taxon>
        <taxon>Bacillati</taxon>
        <taxon>Bacillota</taxon>
        <taxon>Erysipelotrichia</taxon>
        <taxon>Erysipelotrichales</taxon>
        <taxon>Erysipelotrichaceae</taxon>
        <taxon>Anaerorhabdus</taxon>
    </lineage>
</organism>